<reference evidence="1 2" key="1">
    <citation type="submission" date="2015-09" db="EMBL/GenBank/DDBJ databases">
        <title>Atta colombica WGS genome.</title>
        <authorList>
            <person name="Nygaard S."/>
            <person name="Hu H."/>
            <person name="Boomsma J."/>
            <person name="Zhang G."/>
        </authorList>
    </citation>
    <scope>NUCLEOTIDE SEQUENCE [LARGE SCALE GENOMIC DNA]</scope>
    <source>
        <strain evidence="1">Treedump-2</strain>
        <tissue evidence="1">Whole body</tissue>
    </source>
</reference>
<sequence>MLWHRTQDRGSSPLPTHSEYFNFKQHAARLTKKREQGMFIDRCSGTRGIWLQRGVRYPLAISLRLPLSHPNVSLMCAYVYVYMYMCLPRNKNIFNHNTRRAFLIARQFESPRPNPPADQHIRRLTLVSVSHRYN</sequence>
<dbReference type="Proteomes" id="UP000078540">
    <property type="component" value="Unassembled WGS sequence"/>
</dbReference>
<dbReference type="EMBL" id="KQ976455">
    <property type="protein sequence ID" value="KYM84997.1"/>
    <property type="molecule type" value="Genomic_DNA"/>
</dbReference>
<proteinExistence type="predicted"/>
<gene>
    <name evidence="1" type="ORF">ALC53_04785</name>
</gene>
<evidence type="ECO:0000313" key="2">
    <source>
        <dbReference type="Proteomes" id="UP000078540"/>
    </source>
</evidence>
<keyword evidence="2" id="KW-1185">Reference proteome</keyword>
<organism evidence="1 2">
    <name type="scientific">Atta colombica</name>
    <dbReference type="NCBI Taxonomy" id="520822"/>
    <lineage>
        <taxon>Eukaryota</taxon>
        <taxon>Metazoa</taxon>
        <taxon>Ecdysozoa</taxon>
        <taxon>Arthropoda</taxon>
        <taxon>Hexapoda</taxon>
        <taxon>Insecta</taxon>
        <taxon>Pterygota</taxon>
        <taxon>Neoptera</taxon>
        <taxon>Endopterygota</taxon>
        <taxon>Hymenoptera</taxon>
        <taxon>Apocrita</taxon>
        <taxon>Aculeata</taxon>
        <taxon>Formicoidea</taxon>
        <taxon>Formicidae</taxon>
        <taxon>Myrmicinae</taxon>
        <taxon>Atta</taxon>
    </lineage>
</organism>
<dbReference type="AlphaFoldDB" id="A0A195BJX2"/>
<name>A0A195BJX2_9HYME</name>
<accession>A0A195BJX2</accession>
<evidence type="ECO:0000313" key="1">
    <source>
        <dbReference type="EMBL" id="KYM84997.1"/>
    </source>
</evidence>
<protein>
    <submittedName>
        <fullName evidence="1">Uncharacterized protein</fullName>
    </submittedName>
</protein>